<comment type="caution">
    <text evidence="1">The sequence shown here is derived from an EMBL/GenBank/DDBJ whole genome shotgun (WGS) entry which is preliminary data.</text>
</comment>
<proteinExistence type="predicted"/>
<protein>
    <submittedName>
        <fullName evidence="1">Uncharacterized protein</fullName>
    </submittedName>
</protein>
<dbReference type="AlphaFoldDB" id="A0A2V3J0N3"/>
<evidence type="ECO:0000313" key="1">
    <source>
        <dbReference type="EMBL" id="PXF47487.1"/>
    </source>
</evidence>
<reference evidence="1 2" key="1">
    <citation type="journal article" date="2018" name="Mol. Biol. Evol.">
        <title>Analysis of the draft genome of the red seaweed Gracilariopsis chorda provides insights into genome size evolution in Rhodophyta.</title>
        <authorList>
            <person name="Lee J."/>
            <person name="Yang E.C."/>
            <person name="Graf L."/>
            <person name="Yang J.H."/>
            <person name="Qiu H."/>
            <person name="Zel Zion U."/>
            <person name="Chan C.X."/>
            <person name="Stephens T.G."/>
            <person name="Weber A.P.M."/>
            <person name="Boo G.H."/>
            <person name="Boo S.M."/>
            <person name="Kim K.M."/>
            <person name="Shin Y."/>
            <person name="Jung M."/>
            <person name="Lee S.J."/>
            <person name="Yim H.S."/>
            <person name="Lee J.H."/>
            <person name="Bhattacharya D."/>
            <person name="Yoon H.S."/>
        </authorList>
    </citation>
    <scope>NUCLEOTIDE SEQUENCE [LARGE SCALE GENOMIC DNA]</scope>
    <source>
        <strain evidence="1 2">SKKU-2015</strain>
        <tissue evidence="1">Whole body</tissue>
    </source>
</reference>
<name>A0A2V3J0N3_9FLOR</name>
<sequence length="402" mass="45460">MLDEVERGFKIRPLEYWDGNWTLNEEISEIPYEFWKDFVIQMASARKKSSWKVAAAVAEMQPSKMFPLCNSAEVLPKPSIEEYFSSSNSGLNRANIVLCIRILKFIEQLVFARAKSVAGPLTFCLCLARIVEIFPSFRSVQNSLGLCLSYNLTEEYRFRLVSEVENACSSAWDTVQPLTEDSIPFCQFDNWAFLPLHAVKVDGKAMLKVNGSLVQGLFRSRKRCNSEALSSAVQKRRRLEWKGDAVLGIIETFTERCTSDEHNALVEQVFDIVYGLVATNSDQLADIGASLATGRVVRSDAQLSGKSYINFGTLLLCAFKTHAGAEVSEDLFEQYIVYVDVSTEPTPDILTVRYMLELVKSTIRPCTTGRPRFVVVSGDQHLYKMLVKLWLESWRDKGSLHH</sequence>
<organism evidence="1 2">
    <name type="scientific">Gracilariopsis chorda</name>
    <dbReference type="NCBI Taxonomy" id="448386"/>
    <lineage>
        <taxon>Eukaryota</taxon>
        <taxon>Rhodophyta</taxon>
        <taxon>Florideophyceae</taxon>
        <taxon>Rhodymeniophycidae</taxon>
        <taxon>Gracilariales</taxon>
        <taxon>Gracilariaceae</taxon>
        <taxon>Gracilariopsis</taxon>
    </lineage>
</organism>
<accession>A0A2V3J0N3</accession>
<gene>
    <name evidence="1" type="ORF">BWQ96_02818</name>
</gene>
<evidence type="ECO:0000313" key="2">
    <source>
        <dbReference type="Proteomes" id="UP000247409"/>
    </source>
</evidence>
<dbReference type="EMBL" id="NBIV01000024">
    <property type="protein sequence ID" value="PXF47487.1"/>
    <property type="molecule type" value="Genomic_DNA"/>
</dbReference>
<keyword evidence="2" id="KW-1185">Reference proteome</keyword>
<dbReference type="Proteomes" id="UP000247409">
    <property type="component" value="Unassembled WGS sequence"/>
</dbReference>